<evidence type="ECO:0000259" key="2">
    <source>
        <dbReference type="PROSITE" id="PS50234"/>
    </source>
</evidence>
<sequence>MAKKENTPNPQSTSNIDTDIFVKGMTKDPNISLVGKDQWTHARNAINNSVDGDVGTLGNEQANYLCESAPFTIIGAIHLYGDKWVLFSTNNEQSEIGTWDDSNCKYKTLINDYSGYMCLDGDSSAGCLNFSTQHLITGAAKENFDCTWQVYWDDSINPSRTLNLDVIPWVKIITSDESEECVTYANIMPLQINCEELRLAPLIDTPCIEISKSPDGGMLRNGTYQVFIAYVINDQTVGDYYGISNIQPLWEHEDTISGLDIKLSNLDKGFENFKLVICSNNQMEMQAKEIGIYSTEQEFISIDYINQKLKTVPIEFLPLRNPAYEKSDNMYIVNDYLIRQGPTEQFDFNYQPLANKVHTHWTSWQFPADYYRKGGNKPTFMRDEVYSFFIRFIYNTGEKSSSFHIPGRVPGNYTLPDGSTAFELDTLPGDPSEIGSTMDNAPQADRTFEIYNTCDSWWGASGSSAENNTTDGGVKTAEGHMAYWESSELYPNDPVRYGELCSKPIRHHKFPDETIPAGSAGISSGGNGILDRSSNDNQSINILGVRFSNIQWPRFNGNSDPNNLCDPLDPSPTGDLIPNIVGYEILVGSREGNKSIIAKGISRNMRKYDIPNDATGHETSGTQLGAMSNYPFNDLGSDPYLSSNNDFTYTNGSGVIQNNNQYPAANSYQDLFTFHSPETSFNRPYLNPYEIKTYGVTTGTALGRFKASEKHPKQKLLRNISMWIGIFVGMGYAFNEMRGKKTRTGVGPKALSIGLSGTGEARDGGSTTNTLSAGTLIPGTWAMGLGSGGGTTTSGQSGTNGNINTSQSGGEWESGAPADNATNTNINVTLGSAAALRQNAIMSGAELATSTLVSTATVLGAPKLANQIGYIPTTTTSYGTAVDGLGWKKGYIGGGETIAYEGARFEALPSLMQLAYGAYEFMQYTATGGQEIIDLILELVSYQDYAYKYNAHGLYFNTNPIASGNRHRTRVDVARYIGSTMQQLTSTIKINNIQRPKTVVVKTDSANSLFMPTPLLDQSRFIIGSLGLWYRPTALIQSSIAAHYTAIKVKFANQYGQLDQINQVPIRGCVTLFKDQPLRDADGVIIPFDNLNVLSVSGNGIFKTPSLFGGDCYLNRYTEKVIMPFFWDFLEGQPDGFPYDYRLRANVPRPIYWMNSQKYDLSELVRTIIDLDFTFTGGALPSNLFALDRDGSDVTSDQGGANDTANTTSATQQGGAPANQSGPSAGDSTVAANAGKSLFHIKNGYMYTHNSGINDFFVESEINTALRDWEDVPEKRHYDWMEYTDVNDLFDASIIKKGNFFKYDPSLSKNRFFSQLISFGLIQPRDYDPIVSANCYMHYPKRLIYSLQAQKEAKKDFWRVFLPNNYKDFKNKVNVIKPVSKSGAVVLFPNLAPSLFQGVDELQTDLGTKLTIGDGGLFGKPMQNIVNADEAHEYGSCESQRSVVNTPSGLFYISQAQGKIFHYTGQGLDNIANQGMKQWFNKYLPSNLLSHYPEMEDCQGWVDNPVAGVGCQTIYDPNFDIVYFCKKDYEPITPECIDFLPCEGFVWNQSTCNGVKPKVCCPPDNILPDGTIQTYVYNPSNPAGEECESITTYAAIETIDQELGDVDIVIAVDSSNSVQGNGNIANMQNFILDFISGISAELASGQAQLGLVHFGAGRNTTGDLALGGNLNPTASSDTMFEPGEQIMLSSSTATLQNWVNVTYNTACTNVDTPAGTSIIGGVWCGLNLLYGTNSRSVPKKLITIIDGAQSTASGATIPTTLNSPEDVYQNMVVLPVTPDAAISISNDKTNNPGNQGWQGTPSGIDNWFQNNVINNPDYADLESFSICVNPYNQDPNGTTPSAGVTASWRNYTDDLAHPGNGYYGSFNTVGSTEVITDNIVNSITPPPIITWSCADPDCDLILTTGSQYLCECTSYYPVSYNDSVIPISITDEQYFKDVSWTVSYDPKSKAWMSFHDWHPDLVIPSLNHFFTTKNFTDESEPQCPPGFTWNPSTMTCCQTFQGEFLADVNIEEAPVKVEIESIPCKLDIVISCDTSGSMSNNPDPITGLGLNWTAATRFINDFVCTIAPDMIAGNTQVGLTYWSNQQAIFTPESRSGTVNGITYLQSVLPNGTGSGTATDPRISMTNNPGYIFDADNVITGCSFAQATQPFMMNTLMVAGYNHGQGVLSDVCNSSLGDRTMDSGYRRIMIFLGDGASNDGAPNGCNEQGMMDGPVCDSGADSAAAAAGQQVMSRNITIFASPGGGNPATMPPVGFDGISCTAGAYPDVNQWNVNTSPSGSPSPKDVALQISNGLCALPPVCSCPSGYTRVSSQSTGTAPPYQILGPSDDCTDKNRSGICRKIECECNVLNLPNPGIPMTQTGECDSITESYNESLSGGNPLYINPLPLTCHYDYECCLDATFEKGGIWKHNDRCDLYSNYYGKDHPWEVEWVEAVGQTVNTVRSIEYQLESYIYKGNLGHDCGDRFHDLDWNFDEAIIHNTEQVSGILSLTLDPKNDVPLITQYPIITGNDIEILYSKVEQKYRFNQFWDITKDRGEFDPNANASIFITQLNGYIRDLNQANLNYFKPAFQRKKFRHYWNSVILRKNISGNRKMLLKLANTKINMSFR</sequence>
<feature type="region of interest" description="Disordered" evidence="1">
    <location>
        <begin position="787"/>
        <end position="823"/>
    </location>
</feature>
<dbReference type="SUPFAM" id="SSF53300">
    <property type="entry name" value="vWA-like"/>
    <property type="match status" value="3"/>
</dbReference>
<gene>
    <name evidence="3" type="ORF">NIOZUU157_00240</name>
</gene>
<feature type="region of interest" description="Disordered" evidence="1">
    <location>
        <begin position="1191"/>
        <end position="1229"/>
    </location>
</feature>
<reference evidence="3" key="1">
    <citation type="submission" date="2020-08" db="EMBL/GenBank/DDBJ databases">
        <title>Bridging the membrane lipid divide: bacteria of the FCB group superphylum have the potential to synthesize archaeal ether lipids.</title>
        <authorList>
            <person name="Villanueva L."/>
            <person name="von Meijenfeldt F.A.B."/>
            <person name="Westbye A.B."/>
            <person name="Yadav S."/>
            <person name="Hopmans E.C."/>
            <person name="Dutilh B.E."/>
            <person name="Sinninghe Damste J.S."/>
        </authorList>
    </citation>
    <scope>NUCLEOTIDE SEQUENCE</scope>
    <source>
        <strain evidence="3">NIOZ-UU157</strain>
    </source>
</reference>
<evidence type="ECO:0000256" key="1">
    <source>
        <dbReference type="SAM" id="MobiDB-lite"/>
    </source>
</evidence>
<dbReference type="InterPro" id="IPR036465">
    <property type="entry name" value="vWFA_dom_sf"/>
</dbReference>
<feature type="compositionally biased region" description="Polar residues" evidence="1">
    <location>
        <begin position="1193"/>
        <end position="1229"/>
    </location>
</feature>
<name>A0A7S9STV8_9VIRU</name>
<organism evidence="3">
    <name type="scientific">Virus NIOZ-UU157</name>
    <dbReference type="NCBI Taxonomy" id="2763269"/>
    <lineage>
        <taxon>Viruses</taxon>
    </lineage>
</organism>
<proteinExistence type="predicted"/>
<feature type="domain" description="VWFA" evidence="2">
    <location>
        <begin position="1607"/>
        <end position="1776"/>
    </location>
</feature>
<dbReference type="PROSITE" id="PS50234">
    <property type="entry name" value="VWFA"/>
    <property type="match status" value="1"/>
</dbReference>
<dbReference type="Gene3D" id="3.40.50.410">
    <property type="entry name" value="von Willebrand factor, type A domain"/>
    <property type="match status" value="2"/>
</dbReference>
<dbReference type="EMBL" id="MW030558">
    <property type="protein sequence ID" value="QPI16350.1"/>
    <property type="molecule type" value="Genomic_DNA"/>
</dbReference>
<feature type="compositionally biased region" description="Low complexity" evidence="1">
    <location>
        <begin position="793"/>
        <end position="806"/>
    </location>
</feature>
<accession>A0A7S9STV8</accession>
<dbReference type="InterPro" id="IPR002035">
    <property type="entry name" value="VWF_A"/>
</dbReference>
<protein>
    <recommendedName>
        <fullName evidence="2">VWFA domain-containing protein</fullName>
    </recommendedName>
</protein>
<evidence type="ECO:0000313" key="3">
    <source>
        <dbReference type="EMBL" id="QPI16350.1"/>
    </source>
</evidence>